<dbReference type="Proteomes" id="UP000243515">
    <property type="component" value="Unassembled WGS sequence"/>
</dbReference>
<gene>
    <name evidence="2" type="ORF">Egran_02583</name>
</gene>
<comment type="caution">
    <text evidence="2">The sequence shown here is derived from an EMBL/GenBank/DDBJ whole genome shotgun (WGS) entry which is preliminary data.</text>
</comment>
<feature type="transmembrane region" description="Helical" evidence="1">
    <location>
        <begin position="62"/>
        <end position="87"/>
    </location>
</feature>
<protein>
    <submittedName>
        <fullName evidence="2">Uncharacterized protein</fullName>
    </submittedName>
</protein>
<evidence type="ECO:0000313" key="3">
    <source>
        <dbReference type="Proteomes" id="UP000243515"/>
    </source>
</evidence>
<accession>A0A232LZS8</accession>
<keyword evidence="1" id="KW-1133">Transmembrane helix</keyword>
<evidence type="ECO:0000256" key="1">
    <source>
        <dbReference type="SAM" id="Phobius"/>
    </source>
</evidence>
<reference evidence="2 3" key="1">
    <citation type="journal article" date="2015" name="Environ. Microbiol.">
        <title>Metagenome sequence of Elaphomyces granulatus from sporocarp tissue reveals Ascomycota ectomycorrhizal fingerprints of genome expansion and a Proteobacteria-rich microbiome.</title>
        <authorList>
            <person name="Quandt C.A."/>
            <person name="Kohler A."/>
            <person name="Hesse C.N."/>
            <person name="Sharpton T.J."/>
            <person name="Martin F."/>
            <person name="Spatafora J.W."/>
        </authorList>
    </citation>
    <scope>NUCLEOTIDE SEQUENCE [LARGE SCALE GENOMIC DNA]</scope>
    <source>
        <strain evidence="2 3">OSC145934</strain>
    </source>
</reference>
<evidence type="ECO:0000313" key="2">
    <source>
        <dbReference type="EMBL" id="OXV09649.1"/>
    </source>
</evidence>
<sequence length="138" mass="15643">MSLASILVGIASYWTPMLARRSTRALIIEGDLVIRVRQGAFIIIQCTEEVAREIFTGPEACLYLTGSAFSTLLVWIATILVMTSIVLFGNCNWTMQAVIMVIYSLLNGLYCGVLLLPKRWFWDMSRYHCDARTHEECK</sequence>
<name>A0A232LZS8_9EURO</name>
<feature type="transmembrane region" description="Helical" evidence="1">
    <location>
        <begin position="93"/>
        <end position="116"/>
    </location>
</feature>
<dbReference type="EMBL" id="NPHW01003399">
    <property type="protein sequence ID" value="OXV09649.1"/>
    <property type="molecule type" value="Genomic_DNA"/>
</dbReference>
<organism evidence="2 3">
    <name type="scientific">Elaphomyces granulatus</name>
    <dbReference type="NCBI Taxonomy" id="519963"/>
    <lineage>
        <taxon>Eukaryota</taxon>
        <taxon>Fungi</taxon>
        <taxon>Dikarya</taxon>
        <taxon>Ascomycota</taxon>
        <taxon>Pezizomycotina</taxon>
        <taxon>Eurotiomycetes</taxon>
        <taxon>Eurotiomycetidae</taxon>
        <taxon>Eurotiales</taxon>
        <taxon>Elaphomycetaceae</taxon>
        <taxon>Elaphomyces</taxon>
    </lineage>
</organism>
<keyword evidence="3" id="KW-1185">Reference proteome</keyword>
<keyword evidence="1" id="KW-0472">Membrane</keyword>
<proteinExistence type="predicted"/>
<dbReference type="AlphaFoldDB" id="A0A232LZS8"/>
<keyword evidence="1" id="KW-0812">Transmembrane</keyword>
<dbReference type="OrthoDB" id="5412502at2759"/>